<dbReference type="PRINTS" id="PR00463">
    <property type="entry name" value="EP450I"/>
</dbReference>
<evidence type="ECO:0000256" key="1">
    <source>
        <dbReference type="ARBA" id="ARBA00010617"/>
    </source>
</evidence>
<dbReference type="CDD" id="cd11072">
    <property type="entry name" value="CYP71-like"/>
    <property type="match status" value="1"/>
</dbReference>
<dbReference type="PANTHER" id="PTHR47955">
    <property type="entry name" value="CYTOCHROME P450 FAMILY 71 PROTEIN"/>
    <property type="match status" value="1"/>
</dbReference>
<dbReference type="PROSITE" id="PS00086">
    <property type="entry name" value="CYTOCHROME_P450"/>
    <property type="match status" value="1"/>
</dbReference>
<feature type="binding site" description="axial binding residue" evidence="4">
    <location>
        <position position="441"/>
    </location>
    <ligand>
        <name>heme</name>
        <dbReference type="ChEBI" id="CHEBI:30413"/>
    </ligand>
    <ligandPart>
        <name>Fe</name>
        <dbReference type="ChEBI" id="CHEBI:18248"/>
    </ligandPart>
</feature>
<feature type="signal peptide" evidence="6">
    <location>
        <begin position="1"/>
        <end position="27"/>
    </location>
</feature>
<keyword evidence="5" id="KW-0503">Monooxygenase</keyword>
<dbReference type="Gene3D" id="1.10.630.10">
    <property type="entry name" value="Cytochrome P450"/>
    <property type="match status" value="1"/>
</dbReference>
<keyword evidence="6" id="KW-0732">Signal</keyword>
<reference evidence="7" key="1">
    <citation type="journal article" date="2017" name="Gigascience">
        <title>The genome draft of coconut (Cocos nucifera).</title>
        <authorList>
            <person name="Xiao Y."/>
            <person name="Xu P."/>
            <person name="Fan H."/>
            <person name="Baudouin L."/>
            <person name="Xia W."/>
            <person name="Bocs S."/>
            <person name="Xu J."/>
            <person name="Li Q."/>
            <person name="Guo A."/>
            <person name="Zhou L."/>
            <person name="Li J."/>
            <person name="Wu Y."/>
            <person name="Ma Z."/>
            <person name="Armero A."/>
            <person name="Issali A.E."/>
            <person name="Liu N."/>
            <person name="Peng M."/>
            <person name="Yang Y."/>
        </authorList>
    </citation>
    <scope>NUCLEOTIDE SEQUENCE</scope>
    <source>
        <tissue evidence="7">Spear leaf of Hainan Tall coconut</tissue>
    </source>
</reference>
<dbReference type="InterPro" id="IPR002401">
    <property type="entry name" value="Cyt_P450_E_grp-I"/>
</dbReference>
<dbReference type="OrthoDB" id="2789670at2759"/>
<protein>
    <submittedName>
        <fullName evidence="7">Cytochrome P450 71A1</fullName>
    </submittedName>
</protein>
<dbReference type="InterPro" id="IPR036396">
    <property type="entry name" value="Cyt_P450_sf"/>
</dbReference>
<evidence type="ECO:0000256" key="6">
    <source>
        <dbReference type="SAM" id="SignalP"/>
    </source>
</evidence>
<organism evidence="7 8">
    <name type="scientific">Cocos nucifera</name>
    <name type="common">Coconut palm</name>
    <dbReference type="NCBI Taxonomy" id="13894"/>
    <lineage>
        <taxon>Eukaryota</taxon>
        <taxon>Viridiplantae</taxon>
        <taxon>Streptophyta</taxon>
        <taxon>Embryophyta</taxon>
        <taxon>Tracheophyta</taxon>
        <taxon>Spermatophyta</taxon>
        <taxon>Magnoliopsida</taxon>
        <taxon>Liliopsida</taxon>
        <taxon>Arecaceae</taxon>
        <taxon>Arecoideae</taxon>
        <taxon>Cocoseae</taxon>
        <taxon>Attaleinae</taxon>
        <taxon>Cocos</taxon>
    </lineage>
</organism>
<evidence type="ECO:0000313" key="8">
    <source>
        <dbReference type="Proteomes" id="UP000797356"/>
    </source>
</evidence>
<gene>
    <name evidence="7" type="ORF">COCNU_10G004740</name>
</gene>
<sequence>MSLASLLMITILLAGLLIFLIHKGATPKRSKFPPSPPKLPIIGNLHQLGSHPHRALHALSQKYGPLMLLKLGSVPAIIVSSAELAQEVMKTQDSIFASRPSLEVAKQLLYDCRDILFAPYGDYWRQIRKVCIVHLLSIKRVQSFSSIRDEQVSQMIDRIACCSSIGPVNLSKILNSLTNGLITKIAFGGKFLGEERTNKLNQLLEESSAFLGGFYVRDYFPWLGWLGKLSGTDDRIKRSFINWDVFLEEVIRDHEDGESDEFGAHQTQDLVDVLLSLQKDHAEGFTLARDEIKAIIKDMFGAATDTTFITLDWAMAELARSPKRLKRVQDEIREILGNRSRVTEDDISKMNYLKAVIKETLRLHPPGPLLLPRESLEETKIQGYEIPKKTRIIVNAFSIGRDPEFWEEAHEFRPERFLNNPIDFKGNDFQFIPFGAGRRICPGIHFATSTLELALANLLYRFDWNLPDNMSPEDLDMVETFGVSTRRKSDLLLHPIPYKA</sequence>
<dbReference type="PANTHER" id="PTHR47955:SF15">
    <property type="entry name" value="CYTOCHROME P450 71A2-LIKE"/>
    <property type="match status" value="1"/>
</dbReference>
<evidence type="ECO:0000313" key="7">
    <source>
        <dbReference type="EMBL" id="KAG1362255.1"/>
    </source>
</evidence>
<dbReference type="AlphaFoldDB" id="A0A8K0ILQ1"/>
<dbReference type="PRINTS" id="PR00385">
    <property type="entry name" value="P450"/>
</dbReference>
<dbReference type="Pfam" id="PF00067">
    <property type="entry name" value="p450"/>
    <property type="match status" value="1"/>
</dbReference>
<keyword evidence="2 4" id="KW-0479">Metal-binding</keyword>
<evidence type="ECO:0000256" key="5">
    <source>
        <dbReference type="RuleBase" id="RU000461"/>
    </source>
</evidence>
<keyword evidence="3 4" id="KW-0408">Iron</keyword>
<dbReference type="EMBL" id="CM017881">
    <property type="protein sequence ID" value="KAG1362255.1"/>
    <property type="molecule type" value="Genomic_DNA"/>
</dbReference>
<keyword evidence="8" id="KW-1185">Reference proteome</keyword>
<dbReference type="SUPFAM" id="SSF48264">
    <property type="entry name" value="Cytochrome P450"/>
    <property type="match status" value="1"/>
</dbReference>
<dbReference type="InterPro" id="IPR001128">
    <property type="entry name" value="Cyt_P450"/>
</dbReference>
<keyword evidence="5" id="KW-0560">Oxidoreductase</keyword>
<dbReference type="GO" id="GO:0005506">
    <property type="term" value="F:iron ion binding"/>
    <property type="evidence" value="ECO:0007669"/>
    <property type="project" value="InterPro"/>
</dbReference>
<feature type="chain" id="PRO_5035434351" evidence="6">
    <location>
        <begin position="28"/>
        <end position="500"/>
    </location>
</feature>
<accession>A0A8K0ILQ1</accession>
<name>A0A8K0ILQ1_COCNU</name>
<dbReference type="GO" id="GO:0004497">
    <property type="term" value="F:monooxygenase activity"/>
    <property type="evidence" value="ECO:0007669"/>
    <property type="project" value="UniProtKB-KW"/>
</dbReference>
<evidence type="ECO:0000256" key="3">
    <source>
        <dbReference type="ARBA" id="ARBA00023004"/>
    </source>
</evidence>
<dbReference type="InterPro" id="IPR017972">
    <property type="entry name" value="Cyt_P450_CS"/>
</dbReference>
<dbReference type="Proteomes" id="UP000797356">
    <property type="component" value="Chromosome 10"/>
</dbReference>
<dbReference type="GO" id="GO:0020037">
    <property type="term" value="F:heme binding"/>
    <property type="evidence" value="ECO:0007669"/>
    <property type="project" value="InterPro"/>
</dbReference>
<evidence type="ECO:0000256" key="4">
    <source>
        <dbReference type="PIRSR" id="PIRSR602401-1"/>
    </source>
</evidence>
<comment type="cofactor">
    <cofactor evidence="4">
        <name>heme</name>
        <dbReference type="ChEBI" id="CHEBI:30413"/>
    </cofactor>
</comment>
<comment type="similarity">
    <text evidence="1 5">Belongs to the cytochrome P450 family.</text>
</comment>
<reference evidence="7" key="2">
    <citation type="submission" date="2019-07" db="EMBL/GenBank/DDBJ databases">
        <authorList>
            <person name="Yang Y."/>
            <person name="Bocs S."/>
            <person name="Baudouin L."/>
        </authorList>
    </citation>
    <scope>NUCLEOTIDE SEQUENCE</scope>
    <source>
        <tissue evidence="7">Spear leaf of Hainan Tall coconut</tissue>
    </source>
</reference>
<dbReference type="GO" id="GO:0016705">
    <property type="term" value="F:oxidoreductase activity, acting on paired donors, with incorporation or reduction of molecular oxygen"/>
    <property type="evidence" value="ECO:0007669"/>
    <property type="project" value="InterPro"/>
</dbReference>
<evidence type="ECO:0000256" key="2">
    <source>
        <dbReference type="ARBA" id="ARBA00022723"/>
    </source>
</evidence>
<keyword evidence="4 5" id="KW-0349">Heme</keyword>
<comment type="caution">
    <text evidence="7">The sequence shown here is derived from an EMBL/GenBank/DDBJ whole genome shotgun (WGS) entry which is preliminary data.</text>
</comment>
<proteinExistence type="inferred from homology"/>
<dbReference type="FunFam" id="1.10.630.10:FF:000011">
    <property type="entry name" value="Cytochrome P450 83B1"/>
    <property type="match status" value="1"/>
</dbReference>